<comment type="caution">
    <text evidence="1">The sequence shown here is derived from an EMBL/GenBank/DDBJ whole genome shotgun (WGS) entry which is preliminary data.</text>
</comment>
<dbReference type="EMBL" id="JASPKY010000265">
    <property type="protein sequence ID" value="KAK9712291.1"/>
    <property type="molecule type" value="Genomic_DNA"/>
</dbReference>
<sequence length="126" mass="14395">MKVKLAVQVFSQRVSSIMKKIPQIGNHTVPLSSNYCSSHCSGSNCENDRSEGPIPNLKRFLTEKSDAAKSLKVHQSALRPPPVETAPSLYYNQELNDARNLCLRWFYKPKNFKRNKKLSKFVLITR</sequence>
<evidence type="ECO:0000313" key="1">
    <source>
        <dbReference type="EMBL" id="KAK9712291.1"/>
    </source>
</evidence>
<protein>
    <submittedName>
        <fullName evidence="1">Uncharacterized protein</fullName>
    </submittedName>
</protein>
<accession>A0AAW1K4N0</accession>
<evidence type="ECO:0000313" key="2">
    <source>
        <dbReference type="Proteomes" id="UP001458880"/>
    </source>
</evidence>
<keyword evidence="2" id="KW-1185">Reference proteome</keyword>
<gene>
    <name evidence="1" type="ORF">QE152_g24957</name>
</gene>
<name>A0AAW1K4N0_POPJA</name>
<organism evidence="1 2">
    <name type="scientific">Popillia japonica</name>
    <name type="common">Japanese beetle</name>
    <dbReference type="NCBI Taxonomy" id="7064"/>
    <lineage>
        <taxon>Eukaryota</taxon>
        <taxon>Metazoa</taxon>
        <taxon>Ecdysozoa</taxon>
        <taxon>Arthropoda</taxon>
        <taxon>Hexapoda</taxon>
        <taxon>Insecta</taxon>
        <taxon>Pterygota</taxon>
        <taxon>Neoptera</taxon>
        <taxon>Endopterygota</taxon>
        <taxon>Coleoptera</taxon>
        <taxon>Polyphaga</taxon>
        <taxon>Scarabaeiformia</taxon>
        <taxon>Scarabaeidae</taxon>
        <taxon>Rutelinae</taxon>
        <taxon>Popillia</taxon>
    </lineage>
</organism>
<dbReference type="AlphaFoldDB" id="A0AAW1K4N0"/>
<reference evidence="1 2" key="1">
    <citation type="journal article" date="2024" name="BMC Genomics">
        <title>De novo assembly and annotation of Popillia japonica's genome with initial clues to its potential as an invasive pest.</title>
        <authorList>
            <person name="Cucini C."/>
            <person name="Boschi S."/>
            <person name="Funari R."/>
            <person name="Cardaioli E."/>
            <person name="Iannotti N."/>
            <person name="Marturano G."/>
            <person name="Paoli F."/>
            <person name="Bruttini M."/>
            <person name="Carapelli A."/>
            <person name="Frati F."/>
            <person name="Nardi F."/>
        </authorList>
    </citation>
    <scope>NUCLEOTIDE SEQUENCE [LARGE SCALE GENOMIC DNA]</scope>
    <source>
        <strain evidence="1">DMR45628</strain>
    </source>
</reference>
<proteinExistence type="predicted"/>
<dbReference type="Proteomes" id="UP001458880">
    <property type="component" value="Unassembled WGS sequence"/>
</dbReference>